<evidence type="ECO:0000256" key="1">
    <source>
        <dbReference type="SAM" id="MobiDB-lite"/>
    </source>
</evidence>
<dbReference type="Proteomes" id="UP000002668">
    <property type="component" value="Genome"/>
</dbReference>
<dbReference type="InParanoid" id="E5AA40"/>
<gene>
    <name evidence="2" type="ORF">LEMA_P016610.1</name>
</gene>
<protein>
    <submittedName>
        <fullName evidence="2">Predicted protein</fullName>
    </submittedName>
</protein>
<feature type="compositionally biased region" description="Polar residues" evidence="1">
    <location>
        <begin position="141"/>
        <end position="151"/>
    </location>
</feature>
<proteinExistence type="predicted"/>
<evidence type="ECO:0000313" key="3">
    <source>
        <dbReference type="Proteomes" id="UP000002668"/>
    </source>
</evidence>
<feature type="region of interest" description="Disordered" evidence="1">
    <location>
        <begin position="128"/>
        <end position="196"/>
    </location>
</feature>
<evidence type="ECO:0000313" key="2">
    <source>
        <dbReference type="EMBL" id="CBY00531.1"/>
    </source>
</evidence>
<accession>E5AA40</accession>
<sequence>MNTDGGWSCKPAAEGRSSVTDQCVYSIPISLSIQQEQYMLEADICPSDAELKSPYNTGLYESLSDLGQQGSNSVSEEGRETTQGPHMIAVIALPSTACRKTSWRLIMGTVIGKVRVTLAASPLNLDLAPNSVDEDRRQPAPVTTLNVQSHISAGRAMTKRSHDIATSSHAGHSDRQASDDVEGNGSQDDANGSALKRPRSFMATLVSVPSLSIPARVLT</sequence>
<dbReference type="AlphaFoldDB" id="E5AA40"/>
<dbReference type="EMBL" id="FP929138">
    <property type="protein sequence ID" value="CBY00531.1"/>
    <property type="molecule type" value="Genomic_DNA"/>
</dbReference>
<name>E5AA40_LEPMJ</name>
<keyword evidence="3" id="KW-1185">Reference proteome</keyword>
<dbReference type="VEuPathDB" id="FungiDB:LEMA_P016610.1"/>
<organism evidence="3">
    <name type="scientific">Leptosphaeria maculans (strain JN3 / isolate v23.1.3 / race Av1-4-5-6-7-8)</name>
    <name type="common">Blackleg fungus</name>
    <name type="synonym">Phoma lingam</name>
    <dbReference type="NCBI Taxonomy" id="985895"/>
    <lineage>
        <taxon>Eukaryota</taxon>
        <taxon>Fungi</taxon>
        <taxon>Dikarya</taxon>
        <taxon>Ascomycota</taxon>
        <taxon>Pezizomycotina</taxon>
        <taxon>Dothideomycetes</taxon>
        <taxon>Pleosporomycetidae</taxon>
        <taxon>Pleosporales</taxon>
        <taxon>Pleosporineae</taxon>
        <taxon>Leptosphaeriaceae</taxon>
        <taxon>Plenodomus</taxon>
        <taxon>Plenodomus lingam/Leptosphaeria maculans species complex</taxon>
    </lineage>
</organism>
<dbReference type="HOGENOM" id="CLU_1261716_0_0_1"/>
<reference evidence="3" key="1">
    <citation type="journal article" date="2011" name="Nat. Commun.">
        <title>Effector diversification within compartments of the Leptosphaeria maculans genome affected by Repeat-Induced Point mutations.</title>
        <authorList>
            <person name="Rouxel T."/>
            <person name="Grandaubert J."/>
            <person name="Hane J.K."/>
            <person name="Hoede C."/>
            <person name="van de Wouw A.P."/>
            <person name="Couloux A."/>
            <person name="Dominguez V."/>
            <person name="Anthouard V."/>
            <person name="Bally P."/>
            <person name="Bourras S."/>
            <person name="Cozijnsen A.J."/>
            <person name="Ciuffetti L.M."/>
            <person name="Degrave A."/>
            <person name="Dilmaghani A."/>
            <person name="Duret L."/>
            <person name="Fudal I."/>
            <person name="Goodwin S.B."/>
            <person name="Gout L."/>
            <person name="Glaser N."/>
            <person name="Linglin J."/>
            <person name="Kema G.H.J."/>
            <person name="Lapalu N."/>
            <person name="Lawrence C.B."/>
            <person name="May K."/>
            <person name="Meyer M."/>
            <person name="Ollivier B."/>
            <person name="Poulain J."/>
            <person name="Schoch C.L."/>
            <person name="Simon A."/>
            <person name="Spatafora J.W."/>
            <person name="Stachowiak A."/>
            <person name="Turgeon B.G."/>
            <person name="Tyler B.M."/>
            <person name="Vincent D."/>
            <person name="Weissenbach J."/>
            <person name="Amselem J."/>
            <person name="Quesneville H."/>
            <person name="Oliver R.P."/>
            <person name="Wincker P."/>
            <person name="Balesdent M.-H."/>
            <person name="Howlett B.J."/>
        </authorList>
    </citation>
    <scope>NUCLEOTIDE SEQUENCE [LARGE SCALE GENOMIC DNA]</scope>
    <source>
        <strain evidence="3">JN3 / isolate v23.1.3 / race Av1-4-5-6-7-8</strain>
    </source>
</reference>